<accession>A0A8D0DAV2</accession>
<dbReference type="GeneTree" id="ENSGT01150000287320"/>
<proteinExistence type="predicted"/>
<dbReference type="Proteomes" id="UP000694568">
    <property type="component" value="Unplaced"/>
</dbReference>
<sequence>ASPQCKTYESTAHHLPNTIPTVKHGGGSIMLWGCFSAAGTGRLVAVKGKMNAAKYRDILEENTIILNVEGVTVQTIKLLSNT</sequence>
<organism evidence="1 2">
    <name type="scientific">Sander lucioperca</name>
    <name type="common">Pike-perch</name>
    <name type="synonym">Perca lucioperca</name>
    <dbReference type="NCBI Taxonomy" id="283035"/>
    <lineage>
        <taxon>Eukaryota</taxon>
        <taxon>Metazoa</taxon>
        <taxon>Chordata</taxon>
        <taxon>Craniata</taxon>
        <taxon>Vertebrata</taxon>
        <taxon>Euteleostomi</taxon>
        <taxon>Actinopterygii</taxon>
        <taxon>Neopterygii</taxon>
        <taxon>Teleostei</taxon>
        <taxon>Neoteleostei</taxon>
        <taxon>Acanthomorphata</taxon>
        <taxon>Eupercaria</taxon>
        <taxon>Perciformes</taxon>
        <taxon>Percoidei</taxon>
        <taxon>Percidae</taxon>
        <taxon>Luciopercinae</taxon>
        <taxon>Sander</taxon>
    </lineage>
</organism>
<dbReference type="Gene3D" id="3.30.420.10">
    <property type="entry name" value="Ribonuclease H-like superfamily/Ribonuclease H"/>
    <property type="match status" value="1"/>
</dbReference>
<keyword evidence="2" id="KW-1185">Reference proteome</keyword>
<dbReference type="GO" id="GO:0003676">
    <property type="term" value="F:nucleic acid binding"/>
    <property type="evidence" value="ECO:0007669"/>
    <property type="project" value="InterPro"/>
</dbReference>
<dbReference type="AlphaFoldDB" id="A0A8D0DAV2"/>
<evidence type="ECO:0000313" key="1">
    <source>
        <dbReference type="Ensembl" id="ENSSLUP00000051584.1"/>
    </source>
</evidence>
<reference evidence="1" key="2">
    <citation type="submission" date="2025-09" db="UniProtKB">
        <authorList>
            <consortium name="Ensembl"/>
        </authorList>
    </citation>
    <scope>IDENTIFICATION</scope>
</reference>
<reference evidence="1" key="1">
    <citation type="submission" date="2025-08" db="UniProtKB">
        <authorList>
            <consortium name="Ensembl"/>
        </authorList>
    </citation>
    <scope>IDENTIFICATION</scope>
</reference>
<name>A0A8D0DAV2_SANLU</name>
<dbReference type="InterPro" id="IPR036397">
    <property type="entry name" value="RNaseH_sf"/>
</dbReference>
<evidence type="ECO:0000313" key="2">
    <source>
        <dbReference type="Proteomes" id="UP000694568"/>
    </source>
</evidence>
<dbReference type="Ensembl" id="ENSSLUT00000053100.1">
    <property type="protein sequence ID" value="ENSSLUP00000051584.1"/>
    <property type="gene ID" value="ENSSLUG00000022411.1"/>
</dbReference>
<protein>
    <submittedName>
        <fullName evidence="1">Uncharacterized protein</fullName>
    </submittedName>
</protein>